<dbReference type="Gramene" id="A02p37880.2_BraZ1">
    <property type="protein sequence ID" value="A02p37880.2_BraZ1.CDS"/>
    <property type="gene ID" value="A02g37880.2_BraZ1"/>
</dbReference>
<evidence type="ECO:0008006" key="4">
    <source>
        <dbReference type="Google" id="ProtNLM"/>
    </source>
</evidence>
<name>A0A8D9M1H5_BRACM</name>
<evidence type="ECO:0000313" key="2">
    <source>
        <dbReference type="EMBL" id="CAG7894836.1"/>
    </source>
</evidence>
<accession>A0A8D9M1H5</accession>
<organism evidence="2 3">
    <name type="scientific">Brassica campestris</name>
    <name type="common">Field mustard</name>
    <dbReference type="NCBI Taxonomy" id="3711"/>
    <lineage>
        <taxon>Eukaryota</taxon>
        <taxon>Viridiplantae</taxon>
        <taxon>Streptophyta</taxon>
        <taxon>Embryophyta</taxon>
        <taxon>Tracheophyta</taxon>
        <taxon>Spermatophyta</taxon>
        <taxon>Magnoliopsida</taxon>
        <taxon>eudicotyledons</taxon>
        <taxon>Gunneridae</taxon>
        <taxon>Pentapetalae</taxon>
        <taxon>rosids</taxon>
        <taxon>malvids</taxon>
        <taxon>Brassicales</taxon>
        <taxon>Brassicaceae</taxon>
        <taxon>Brassiceae</taxon>
        <taxon>Brassica</taxon>
    </lineage>
</organism>
<proteinExistence type="predicted"/>
<dbReference type="AlphaFoldDB" id="A0A8D9M1H5"/>
<evidence type="ECO:0000256" key="1">
    <source>
        <dbReference type="SAM" id="MobiDB-lite"/>
    </source>
</evidence>
<reference evidence="2 3" key="1">
    <citation type="submission" date="2021-07" db="EMBL/GenBank/DDBJ databases">
        <authorList>
            <consortium name="Genoscope - CEA"/>
            <person name="William W."/>
        </authorList>
    </citation>
    <scope>NUCLEOTIDE SEQUENCE [LARGE SCALE GENOMIC DNA]</scope>
</reference>
<gene>
    <name evidence="2" type="ORF">BRAPAZ1V2_A02P37880.2</name>
</gene>
<dbReference type="EMBL" id="LS974618">
    <property type="protein sequence ID" value="CAG7894836.1"/>
    <property type="molecule type" value="Genomic_DNA"/>
</dbReference>
<feature type="region of interest" description="Disordered" evidence="1">
    <location>
        <begin position="121"/>
        <end position="168"/>
    </location>
</feature>
<protein>
    <recommendedName>
        <fullName evidence="4">RRM domain-containing protein</fullName>
    </recommendedName>
</protein>
<evidence type="ECO:0000313" key="3">
    <source>
        <dbReference type="Proteomes" id="UP000694005"/>
    </source>
</evidence>
<dbReference type="Proteomes" id="UP000694005">
    <property type="component" value="Chromosome A02"/>
</dbReference>
<sequence length="168" mass="19736">MCIQIDGYHIRVMWIDHLYDSKRTVFMGNLPFDVKVSTSSNLRTLFFNREYSQFFCVCFSLMQDEEVYQLFTAYEASNLVLKKGYLKLRDRELNRELCLLLIEHMLDWLVSGTAMVRASKSGDDKKKTCQKSPAQTKMRPEKETKVELNANKKAELLKASQEEEPKRF</sequence>
<feature type="compositionally biased region" description="Basic and acidic residues" evidence="1">
    <location>
        <begin position="138"/>
        <end position="168"/>
    </location>
</feature>